<evidence type="ECO:0000313" key="2">
    <source>
        <dbReference type="Proteomes" id="UP000016930"/>
    </source>
</evidence>
<evidence type="ECO:0000313" key="1">
    <source>
        <dbReference type="EMBL" id="EMD40255.1"/>
    </source>
</evidence>
<reference evidence="1 2" key="1">
    <citation type="journal article" date="2012" name="Proc. Natl. Acad. Sci. U.S.A.">
        <title>Comparative genomics of Ceriporiopsis subvermispora and Phanerochaete chrysosporium provide insight into selective ligninolysis.</title>
        <authorList>
            <person name="Fernandez-Fueyo E."/>
            <person name="Ruiz-Duenas F.J."/>
            <person name="Ferreira P."/>
            <person name="Floudas D."/>
            <person name="Hibbett D.S."/>
            <person name="Canessa P."/>
            <person name="Larrondo L.F."/>
            <person name="James T.Y."/>
            <person name="Seelenfreund D."/>
            <person name="Lobos S."/>
            <person name="Polanco R."/>
            <person name="Tello M."/>
            <person name="Honda Y."/>
            <person name="Watanabe T."/>
            <person name="Watanabe T."/>
            <person name="Ryu J.S."/>
            <person name="Kubicek C.P."/>
            <person name="Schmoll M."/>
            <person name="Gaskell J."/>
            <person name="Hammel K.E."/>
            <person name="St John F.J."/>
            <person name="Vanden Wymelenberg A."/>
            <person name="Sabat G."/>
            <person name="Splinter BonDurant S."/>
            <person name="Syed K."/>
            <person name="Yadav J.S."/>
            <person name="Doddapaneni H."/>
            <person name="Subramanian V."/>
            <person name="Lavin J.L."/>
            <person name="Oguiza J.A."/>
            <person name="Perez G."/>
            <person name="Pisabarro A.G."/>
            <person name="Ramirez L."/>
            <person name="Santoyo F."/>
            <person name="Master E."/>
            <person name="Coutinho P.M."/>
            <person name="Henrissat B."/>
            <person name="Lombard V."/>
            <person name="Magnuson J.K."/>
            <person name="Kuees U."/>
            <person name="Hori C."/>
            <person name="Igarashi K."/>
            <person name="Samejima M."/>
            <person name="Held B.W."/>
            <person name="Barry K.W."/>
            <person name="LaButti K.M."/>
            <person name="Lapidus A."/>
            <person name="Lindquist E.A."/>
            <person name="Lucas S.M."/>
            <person name="Riley R."/>
            <person name="Salamov A.A."/>
            <person name="Hoffmeister D."/>
            <person name="Schwenk D."/>
            <person name="Hadar Y."/>
            <person name="Yarden O."/>
            <person name="de Vries R.P."/>
            <person name="Wiebenga A."/>
            <person name="Stenlid J."/>
            <person name="Eastwood D."/>
            <person name="Grigoriev I.V."/>
            <person name="Berka R.M."/>
            <person name="Blanchette R.A."/>
            <person name="Kersten P."/>
            <person name="Martinez A.T."/>
            <person name="Vicuna R."/>
            <person name="Cullen D."/>
        </authorList>
    </citation>
    <scope>NUCLEOTIDE SEQUENCE [LARGE SCALE GENOMIC DNA]</scope>
    <source>
        <strain evidence="1 2">B</strain>
    </source>
</reference>
<feature type="non-terminal residue" evidence="1">
    <location>
        <position position="113"/>
    </location>
</feature>
<dbReference type="Proteomes" id="UP000016930">
    <property type="component" value="Unassembled WGS sequence"/>
</dbReference>
<sequence length="113" mass="13698">SWVDAERKEWLEKKLAEFMEVRKKDDLGSFWPPVYEDYDERWPLSAPTAEEIAEYSGDEEAVSEAKQEAQRNRIYWWIYNNSRGSSRHKKTQKSLKLSKRRKIIHPYQAYYHL</sequence>
<dbReference type="STRING" id="914234.M2R741"/>
<name>M2R741_CERS8</name>
<organism evidence="1 2">
    <name type="scientific">Ceriporiopsis subvermispora (strain B)</name>
    <name type="common">White-rot fungus</name>
    <name type="synonym">Gelatoporia subvermispora</name>
    <dbReference type="NCBI Taxonomy" id="914234"/>
    <lineage>
        <taxon>Eukaryota</taxon>
        <taxon>Fungi</taxon>
        <taxon>Dikarya</taxon>
        <taxon>Basidiomycota</taxon>
        <taxon>Agaricomycotina</taxon>
        <taxon>Agaricomycetes</taxon>
        <taxon>Polyporales</taxon>
        <taxon>Gelatoporiaceae</taxon>
        <taxon>Gelatoporia</taxon>
    </lineage>
</organism>
<feature type="non-terminal residue" evidence="1">
    <location>
        <position position="1"/>
    </location>
</feature>
<keyword evidence="2" id="KW-1185">Reference proteome</keyword>
<proteinExistence type="predicted"/>
<dbReference type="EMBL" id="KB445793">
    <property type="protein sequence ID" value="EMD40255.1"/>
    <property type="molecule type" value="Genomic_DNA"/>
</dbReference>
<gene>
    <name evidence="1" type="ORF">CERSUDRAFT_36270</name>
</gene>
<dbReference type="OrthoDB" id="2689771at2759"/>
<protein>
    <submittedName>
        <fullName evidence="1">Uncharacterized protein</fullName>
    </submittedName>
</protein>
<accession>M2R741</accession>
<dbReference type="AlphaFoldDB" id="M2R741"/>
<dbReference type="HOGENOM" id="CLU_2139340_0_0_1"/>